<dbReference type="Pfam" id="PF00831">
    <property type="entry name" value="Ribosomal_L29"/>
    <property type="match status" value="1"/>
</dbReference>
<protein>
    <recommendedName>
        <fullName evidence="4 5">Large ribosomal subunit protein uL29</fullName>
    </recommendedName>
</protein>
<accession>A0A0G0TBB8</accession>
<dbReference type="AlphaFoldDB" id="A0A0G0TBB8"/>
<dbReference type="EMBL" id="LBXR01000003">
    <property type="protein sequence ID" value="KKR35137.1"/>
    <property type="molecule type" value="Genomic_DNA"/>
</dbReference>
<evidence type="ECO:0000313" key="7">
    <source>
        <dbReference type="Proteomes" id="UP000034855"/>
    </source>
</evidence>
<organism evidence="6 7">
    <name type="scientific">Candidatus Magasanikbacteria bacterium GW2011_GWA2_40_10</name>
    <dbReference type="NCBI Taxonomy" id="1619037"/>
    <lineage>
        <taxon>Bacteria</taxon>
        <taxon>Candidatus Magasanikiibacteriota</taxon>
    </lineage>
</organism>
<dbReference type="Proteomes" id="UP000034855">
    <property type="component" value="Unassembled WGS sequence"/>
</dbReference>
<comment type="similarity">
    <text evidence="1 5">Belongs to the universal ribosomal protein uL29 family.</text>
</comment>
<reference evidence="6 7" key="1">
    <citation type="journal article" date="2015" name="Nature">
        <title>rRNA introns, odd ribosomes, and small enigmatic genomes across a large radiation of phyla.</title>
        <authorList>
            <person name="Brown C.T."/>
            <person name="Hug L.A."/>
            <person name="Thomas B.C."/>
            <person name="Sharon I."/>
            <person name="Castelle C.J."/>
            <person name="Singh A."/>
            <person name="Wilkins M.J."/>
            <person name="Williams K.H."/>
            <person name="Banfield J.F."/>
        </authorList>
    </citation>
    <scope>NUCLEOTIDE SEQUENCE [LARGE SCALE GENOMIC DNA]</scope>
</reference>
<dbReference type="GO" id="GO:0003735">
    <property type="term" value="F:structural constituent of ribosome"/>
    <property type="evidence" value="ECO:0007669"/>
    <property type="project" value="InterPro"/>
</dbReference>
<dbReference type="HAMAP" id="MF_00374">
    <property type="entry name" value="Ribosomal_uL29"/>
    <property type="match status" value="1"/>
</dbReference>
<keyword evidence="2 5" id="KW-0689">Ribosomal protein</keyword>
<evidence type="ECO:0000256" key="4">
    <source>
        <dbReference type="ARBA" id="ARBA00035204"/>
    </source>
</evidence>
<proteinExistence type="inferred from homology"/>
<sequence>MEWEDIKNKSAKELTELLSESRQELQSLSFQAHSRQLKQVHKINSVKKIIAQISTLLKTK</sequence>
<dbReference type="STRING" id="1619037.UT67_C0003G0011"/>
<name>A0A0G0TBB8_9BACT</name>
<dbReference type="GO" id="GO:1990904">
    <property type="term" value="C:ribonucleoprotein complex"/>
    <property type="evidence" value="ECO:0007669"/>
    <property type="project" value="UniProtKB-KW"/>
</dbReference>
<evidence type="ECO:0000256" key="2">
    <source>
        <dbReference type="ARBA" id="ARBA00022980"/>
    </source>
</evidence>
<evidence type="ECO:0000256" key="1">
    <source>
        <dbReference type="ARBA" id="ARBA00009254"/>
    </source>
</evidence>
<dbReference type="GO" id="GO:0005840">
    <property type="term" value="C:ribosome"/>
    <property type="evidence" value="ECO:0007669"/>
    <property type="project" value="UniProtKB-KW"/>
</dbReference>
<evidence type="ECO:0000313" key="6">
    <source>
        <dbReference type="EMBL" id="KKR35137.1"/>
    </source>
</evidence>
<dbReference type="Gene3D" id="1.10.287.310">
    <property type="match status" value="1"/>
</dbReference>
<dbReference type="NCBIfam" id="TIGR00012">
    <property type="entry name" value="L29"/>
    <property type="match status" value="1"/>
</dbReference>
<keyword evidence="3 5" id="KW-0687">Ribonucleoprotein</keyword>
<evidence type="ECO:0000256" key="3">
    <source>
        <dbReference type="ARBA" id="ARBA00023274"/>
    </source>
</evidence>
<dbReference type="InterPro" id="IPR036049">
    <property type="entry name" value="Ribosomal_uL29_sf"/>
</dbReference>
<comment type="caution">
    <text evidence="6">The sequence shown here is derived from an EMBL/GenBank/DDBJ whole genome shotgun (WGS) entry which is preliminary data.</text>
</comment>
<dbReference type="SUPFAM" id="SSF46561">
    <property type="entry name" value="Ribosomal protein L29 (L29p)"/>
    <property type="match status" value="1"/>
</dbReference>
<gene>
    <name evidence="5" type="primary">rpmC</name>
    <name evidence="6" type="ORF">UT67_C0003G0011</name>
</gene>
<dbReference type="CDD" id="cd00427">
    <property type="entry name" value="Ribosomal_L29_HIP"/>
    <property type="match status" value="1"/>
</dbReference>
<dbReference type="InterPro" id="IPR001854">
    <property type="entry name" value="Ribosomal_uL29"/>
</dbReference>
<dbReference type="GO" id="GO:0006412">
    <property type="term" value="P:translation"/>
    <property type="evidence" value="ECO:0007669"/>
    <property type="project" value="UniProtKB-UniRule"/>
</dbReference>
<evidence type="ECO:0000256" key="5">
    <source>
        <dbReference type="HAMAP-Rule" id="MF_00374"/>
    </source>
</evidence>